<dbReference type="EMBL" id="JACSQP010000004">
    <property type="protein sequence ID" value="MBD7957473.1"/>
    <property type="molecule type" value="Genomic_DNA"/>
</dbReference>
<reference evidence="2 3" key="1">
    <citation type="submission" date="2020-08" db="EMBL/GenBank/DDBJ databases">
        <title>A Genomic Blueprint of the Chicken Gut Microbiome.</title>
        <authorList>
            <person name="Gilroy R."/>
            <person name="Ravi A."/>
            <person name="Getino M."/>
            <person name="Pursley I."/>
            <person name="Horton D.L."/>
            <person name="Alikhan N.-F."/>
            <person name="Baker D."/>
            <person name="Gharbi K."/>
            <person name="Hall N."/>
            <person name="Watson M."/>
            <person name="Adriaenssens E.M."/>
            <person name="Foster-Nyarko E."/>
            <person name="Jarju S."/>
            <person name="Secka A."/>
            <person name="Antonio M."/>
            <person name="Oren A."/>
            <person name="Chaudhuri R."/>
            <person name="La Ragione R.M."/>
            <person name="Hildebrand F."/>
            <person name="Pallen M.J."/>
        </authorList>
    </citation>
    <scope>NUCLEOTIDE SEQUENCE [LARGE SCALE GENOMIC DNA]</scope>
    <source>
        <strain evidence="2 3">Sa4CUA7</strain>
    </source>
</reference>
<organism evidence="2 3">
    <name type="scientific">Microbacterium pullorum</name>
    <dbReference type="NCBI Taxonomy" id="2762236"/>
    <lineage>
        <taxon>Bacteria</taxon>
        <taxon>Bacillati</taxon>
        <taxon>Actinomycetota</taxon>
        <taxon>Actinomycetes</taxon>
        <taxon>Micrococcales</taxon>
        <taxon>Microbacteriaceae</taxon>
        <taxon>Microbacterium</taxon>
    </lineage>
</organism>
<dbReference type="Proteomes" id="UP000648352">
    <property type="component" value="Unassembled WGS sequence"/>
</dbReference>
<feature type="domain" description="ThuA-like" evidence="1">
    <location>
        <begin position="23"/>
        <end position="217"/>
    </location>
</feature>
<sequence>MPSSPTALVLSGSGRYADPWHPFDRTSPLLAQVLVRAGFDTAIDGDVDAAMTRLDGVDLLVVNAGDPWGDDRTATAPAASVAGFDHALERGMGLLAVHCAVASLRDYPSWAPAIGGMWVPQASWHPEIGDVDIATAPLPDGTHAPGFTVFDERYCRLQQFGQRTVVATHETDGERMPAAWVRTHGRARVAVDTLGHDERSYESAGHRDLIAALARWAAADPA</sequence>
<accession>A0ABR8S1X4</accession>
<proteinExistence type="predicted"/>
<name>A0ABR8S1X4_9MICO</name>
<dbReference type="InterPro" id="IPR029010">
    <property type="entry name" value="ThuA-like"/>
</dbReference>
<protein>
    <submittedName>
        <fullName evidence="2">ThuA domain-containing protein</fullName>
    </submittedName>
</protein>
<dbReference type="InterPro" id="IPR029062">
    <property type="entry name" value="Class_I_gatase-like"/>
</dbReference>
<dbReference type="SUPFAM" id="SSF52317">
    <property type="entry name" value="Class I glutamine amidotransferase-like"/>
    <property type="match status" value="1"/>
</dbReference>
<evidence type="ECO:0000259" key="1">
    <source>
        <dbReference type="Pfam" id="PF06283"/>
    </source>
</evidence>
<dbReference type="Pfam" id="PF06283">
    <property type="entry name" value="ThuA"/>
    <property type="match status" value="1"/>
</dbReference>
<gene>
    <name evidence="2" type="ORF">H9651_07460</name>
</gene>
<dbReference type="Gene3D" id="3.40.50.880">
    <property type="match status" value="1"/>
</dbReference>
<keyword evidence="3" id="KW-1185">Reference proteome</keyword>
<evidence type="ECO:0000313" key="2">
    <source>
        <dbReference type="EMBL" id="MBD7957473.1"/>
    </source>
</evidence>
<comment type="caution">
    <text evidence="2">The sequence shown here is derived from an EMBL/GenBank/DDBJ whole genome shotgun (WGS) entry which is preliminary data.</text>
</comment>
<evidence type="ECO:0000313" key="3">
    <source>
        <dbReference type="Proteomes" id="UP000648352"/>
    </source>
</evidence>